<reference evidence="4 5" key="1">
    <citation type="submission" date="2019-11" db="EMBL/GenBank/DDBJ databases">
        <title>Spirosoma endbachense sp. nov., isolated from a natural salt meadow.</title>
        <authorList>
            <person name="Rojas J."/>
            <person name="Ambika Manirajan B."/>
            <person name="Ratering S."/>
            <person name="Suarez C."/>
            <person name="Geissler-Plaum R."/>
            <person name="Schnell S."/>
        </authorList>
    </citation>
    <scope>NUCLEOTIDE SEQUENCE [LARGE SCALE GENOMIC DNA]</scope>
    <source>
        <strain evidence="4 5">I-24</strain>
    </source>
</reference>
<evidence type="ECO:0000256" key="1">
    <source>
        <dbReference type="SAM" id="Phobius"/>
    </source>
</evidence>
<keyword evidence="1" id="KW-0812">Transmembrane</keyword>
<dbReference type="EMBL" id="CP045997">
    <property type="protein sequence ID" value="QHV97837.1"/>
    <property type="molecule type" value="Genomic_DNA"/>
</dbReference>
<dbReference type="PANTHER" id="PTHR30273">
    <property type="entry name" value="PERIPLASMIC SIGNAL SENSOR AND SIGMA FACTOR ACTIVATOR FECR-RELATED"/>
    <property type="match status" value="1"/>
</dbReference>
<dbReference type="Pfam" id="PF16344">
    <property type="entry name" value="FecR_C"/>
    <property type="match status" value="1"/>
</dbReference>
<feature type="transmembrane region" description="Helical" evidence="1">
    <location>
        <begin position="87"/>
        <end position="108"/>
    </location>
</feature>
<dbReference type="GO" id="GO:0016989">
    <property type="term" value="F:sigma factor antagonist activity"/>
    <property type="evidence" value="ECO:0007669"/>
    <property type="project" value="TreeGrafter"/>
</dbReference>
<protein>
    <submittedName>
        <fullName evidence="4">DUF4974 domain-containing protein</fullName>
    </submittedName>
</protein>
<dbReference type="Pfam" id="PF04773">
    <property type="entry name" value="FecR"/>
    <property type="match status" value="1"/>
</dbReference>
<evidence type="ECO:0000259" key="3">
    <source>
        <dbReference type="Pfam" id="PF16344"/>
    </source>
</evidence>
<gene>
    <name evidence="4" type="ORF">GJR95_23775</name>
</gene>
<evidence type="ECO:0000259" key="2">
    <source>
        <dbReference type="Pfam" id="PF04773"/>
    </source>
</evidence>
<dbReference type="Gene3D" id="2.60.120.1440">
    <property type="match status" value="1"/>
</dbReference>
<dbReference type="InterPro" id="IPR006860">
    <property type="entry name" value="FecR"/>
</dbReference>
<dbReference type="PANTHER" id="PTHR30273:SF2">
    <property type="entry name" value="PROTEIN FECR"/>
    <property type="match status" value="1"/>
</dbReference>
<keyword evidence="1" id="KW-1133">Transmembrane helix</keyword>
<dbReference type="InterPro" id="IPR012373">
    <property type="entry name" value="Ferrdict_sens_TM"/>
</dbReference>
<keyword evidence="1" id="KW-0472">Membrane</keyword>
<name>A0A6P1W1E8_9BACT</name>
<dbReference type="RefSeq" id="WP_162388250.1">
    <property type="nucleotide sequence ID" value="NZ_CP045997.1"/>
</dbReference>
<dbReference type="InterPro" id="IPR032508">
    <property type="entry name" value="FecR_C"/>
</dbReference>
<feature type="domain" description="FecR protein" evidence="2">
    <location>
        <begin position="146"/>
        <end position="224"/>
    </location>
</feature>
<accession>A0A6P1W1E8</accession>
<sequence>MKPILTKKIIFDYFDGKTTSIQRKFIEEWLRDSENKELFFQYLDEWEHGHPQYIFNLDSGLKKVYQNIANPVNEIEELESSGKNISFYSYFQWVAVASIVLTFVWLGWLRLSRPSFVSYGQLVKNTKAQTGEIYEKENFTSKPILINLPDKSSVILQPRSKICFSPRQYNKTKREVILSGEAFFEVQKNSKRPFFVYANELITKVLGTSFSVKTQPKTSEIEVIVKTGKVAVFLQYDQDKNQKLESNTLNGFVLNPNEKVKINRNKYKIDNPVIVDQKLLDLPIQRFTFNFDDTPAIDVLKKLEEAYSINIVYNKEKLAHCKLTAHLSDEPLSQKLELICTALEASYQEIDNQIILKSNGCK</sequence>
<dbReference type="KEGG" id="senf:GJR95_23775"/>
<evidence type="ECO:0000313" key="4">
    <source>
        <dbReference type="EMBL" id="QHV97837.1"/>
    </source>
</evidence>
<organism evidence="4 5">
    <name type="scientific">Spirosoma endbachense</name>
    <dbReference type="NCBI Taxonomy" id="2666025"/>
    <lineage>
        <taxon>Bacteria</taxon>
        <taxon>Pseudomonadati</taxon>
        <taxon>Bacteroidota</taxon>
        <taxon>Cytophagia</taxon>
        <taxon>Cytophagales</taxon>
        <taxon>Cytophagaceae</taxon>
        <taxon>Spirosoma</taxon>
    </lineage>
</organism>
<evidence type="ECO:0000313" key="5">
    <source>
        <dbReference type="Proteomes" id="UP000464577"/>
    </source>
</evidence>
<keyword evidence="5" id="KW-1185">Reference proteome</keyword>
<proteinExistence type="predicted"/>
<dbReference type="Gene3D" id="3.55.50.30">
    <property type="match status" value="1"/>
</dbReference>
<dbReference type="Proteomes" id="UP000464577">
    <property type="component" value="Chromosome"/>
</dbReference>
<dbReference type="AlphaFoldDB" id="A0A6P1W1E8"/>
<feature type="domain" description="Protein FecR C-terminal" evidence="3">
    <location>
        <begin position="289"/>
        <end position="355"/>
    </location>
</feature>